<dbReference type="RefSeq" id="WP_189114685.1">
    <property type="nucleotide sequence ID" value="NZ_BMQC01000008.1"/>
</dbReference>
<proteinExistence type="predicted"/>
<comment type="caution">
    <text evidence="2">The sequence shown here is derived from an EMBL/GenBank/DDBJ whole genome shotgun (WGS) entry which is preliminary data.</text>
</comment>
<evidence type="ECO:0000313" key="3">
    <source>
        <dbReference type="Proteomes" id="UP000662200"/>
    </source>
</evidence>
<keyword evidence="1" id="KW-0732">Signal</keyword>
<keyword evidence="3" id="KW-1185">Reference proteome</keyword>
<dbReference type="Gene3D" id="2.80.10.50">
    <property type="match status" value="1"/>
</dbReference>
<evidence type="ECO:0000313" key="2">
    <source>
        <dbReference type="EMBL" id="GGK33252.1"/>
    </source>
</evidence>
<evidence type="ECO:0000256" key="1">
    <source>
        <dbReference type="SAM" id="SignalP"/>
    </source>
</evidence>
<gene>
    <name evidence="2" type="ORF">GCM10010124_27480</name>
</gene>
<sequence>MMPNLPARPPARPPLRRPALALGTALLCALPAAPAAAIVSSSPMTGTPQFNGDIYASVYAGDTLYLGGDFTSVKVGATTYARGRLAAVDAATGALRPWNPGADGRVRALAATGGTLFVGGEFATLGGVARDGLARVDGGTGAVAPGFRPTVWGQPFALVAGWGKVYVGGTFTAINGATRTRLAALDPADGSVDATWKPTADASVYSLVLGDGRVYVGGDFHNLSGAGATARVAAVHAGSGAVDTGFRSTAKYVAYALALGPAGLYAAHGGPGGRIVGYTRAGVGRWTLTTDGNAQAVGVDDGVVYFGGHFDNVCRTSRVATAHGACLDGSVPRVKLGALSEGGTLSNWTAHGNGIVGVNTIATHAGLHRLAVGGAFTTINGAARKKFAQFP</sequence>
<dbReference type="InterPro" id="IPR013431">
    <property type="entry name" value="Delta_60_rpt"/>
</dbReference>
<accession>A0A8J3BS57</accession>
<feature type="chain" id="PRO_5035298552" evidence="1">
    <location>
        <begin position="38"/>
        <end position="391"/>
    </location>
</feature>
<reference evidence="2" key="2">
    <citation type="submission" date="2020-09" db="EMBL/GenBank/DDBJ databases">
        <authorList>
            <person name="Sun Q."/>
            <person name="Ohkuma M."/>
        </authorList>
    </citation>
    <scope>NUCLEOTIDE SEQUENCE</scope>
    <source>
        <strain evidence="2">JCM 3091</strain>
    </source>
</reference>
<dbReference type="EMBL" id="BMQC01000008">
    <property type="protein sequence ID" value="GGK33252.1"/>
    <property type="molecule type" value="Genomic_DNA"/>
</dbReference>
<dbReference type="SUPFAM" id="SSF50998">
    <property type="entry name" value="Quinoprotein alcohol dehydrogenase-like"/>
    <property type="match status" value="1"/>
</dbReference>
<organism evidence="2 3">
    <name type="scientific">Pilimelia terevasa</name>
    <dbReference type="NCBI Taxonomy" id="53372"/>
    <lineage>
        <taxon>Bacteria</taxon>
        <taxon>Bacillati</taxon>
        <taxon>Actinomycetota</taxon>
        <taxon>Actinomycetes</taxon>
        <taxon>Micromonosporales</taxon>
        <taxon>Micromonosporaceae</taxon>
        <taxon>Pilimelia</taxon>
    </lineage>
</organism>
<dbReference type="Pfam" id="PF17164">
    <property type="entry name" value="DUF5122"/>
    <property type="match status" value="1"/>
</dbReference>
<dbReference type="Proteomes" id="UP000662200">
    <property type="component" value="Unassembled WGS sequence"/>
</dbReference>
<dbReference type="AlphaFoldDB" id="A0A8J3BS57"/>
<dbReference type="InterPro" id="IPR011047">
    <property type="entry name" value="Quinoprotein_ADH-like_sf"/>
</dbReference>
<reference evidence="2" key="1">
    <citation type="journal article" date="2014" name="Int. J. Syst. Evol. Microbiol.">
        <title>Complete genome sequence of Corynebacterium casei LMG S-19264T (=DSM 44701T), isolated from a smear-ripened cheese.</title>
        <authorList>
            <consortium name="US DOE Joint Genome Institute (JGI-PGF)"/>
            <person name="Walter F."/>
            <person name="Albersmeier A."/>
            <person name="Kalinowski J."/>
            <person name="Ruckert C."/>
        </authorList>
    </citation>
    <scope>NUCLEOTIDE SEQUENCE</scope>
    <source>
        <strain evidence="2">JCM 3091</strain>
    </source>
</reference>
<name>A0A8J3BS57_9ACTN</name>
<feature type="signal peptide" evidence="1">
    <location>
        <begin position="1"/>
        <end position="37"/>
    </location>
</feature>
<protein>
    <submittedName>
        <fullName evidence="2">Uncharacterized protein</fullName>
    </submittedName>
</protein>